<evidence type="ECO:0000313" key="2">
    <source>
        <dbReference type="EMBL" id="KAK4427601.1"/>
    </source>
</evidence>
<reference evidence="2" key="1">
    <citation type="submission" date="2020-06" db="EMBL/GenBank/DDBJ databases">
        <authorList>
            <person name="Li T."/>
            <person name="Hu X."/>
            <person name="Zhang T."/>
            <person name="Song X."/>
            <person name="Zhang H."/>
            <person name="Dai N."/>
            <person name="Sheng W."/>
            <person name="Hou X."/>
            <person name="Wei L."/>
        </authorList>
    </citation>
    <scope>NUCLEOTIDE SEQUENCE</scope>
    <source>
        <strain evidence="2">3651</strain>
        <tissue evidence="2">Leaf</tissue>
    </source>
</reference>
<dbReference type="Proteomes" id="UP001293254">
    <property type="component" value="Unassembled WGS sequence"/>
</dbReference>
<organism evidence="2 3">
    <name type="scientific">Sesamum alatum</name>
    <dbReference type="NCBI Taxonomy" id="300844"/>
    <lineage>
        <taxon>Eukaryota</taxon>
        <taxon>Viridiplantae</taxon>
        <taxon>Streptophyta</taxon>
        <taxon>Embryophyta</taxon>
        <taxon>Tracheophyta</taxon>
        <taxon>Spermatophyta</taxon>
        <taxon>Magnoliopsida</taxon>
        <taxon>eudicotyledons</taxon>
        <taxon>Gunneridae</taxon>
        <taxon>Pentapetalae</taxon>
        <taxon>asterids</taxon>
        <taxon>lamiids</taxon>
        <taxon>Lamiales</taxon>
        <taxon>Pedaliaceae</taxon>
        <taxon>Sesamum</taxon>
    </lineage>
</organism>
<name>A0AAE1YC83_9LAMI</name>
<proteinExistence type="predicted"/>
<dbReference type="EMBL" id="JACGWO010000005">
    <property type="protein sequence ID" value="KAK4427601.1"/>
    <property type="molecule type" value="Genomic_DNA"/>
</dbReference>
<keyword evidence="3" id="KW-1185">Reference proteome</keyword>
<sequence length="191" mass="20949">MWYGGEGRNVPLAKYIGGNLQKFDYVNATHMNKATLDGLAGKYGGPQATSSSSQSRKRKHCIYEDPCRVELNVVESGENTQPPILPSVVEEGVAVDEEVEPSILTEPGPGPSQPSVQGPSMWTQLQMVHTSAPVQTVEMTLMPRLNIRAQPPMTRTGFMPYFTTRHALPVAKTIIKQHGKKNCGSLNFAKR</sequence>
<dbReference type="AlphaFoldDB" id="A0AAE1YC83"/>
<evidence type="ECO:0000256" key="1">
    <source>
        <dbReference type="SAM" id="MobiDB-lite"/>
    </source>
</evidence>
<feature type="region of interest" description="Disordered" evidence="1">
    <location>
        <begin position="39"/>
        <end position="59"/>
    </location>
</feature>
<protein>
    <submittedName>
        <fullName evidence="2">Uncharacterized protein</fullName>
    </submittedName>
</protein>
<evidence type="ECO:0000313" key="3">
    <source>
        <dbReference type="Proteomes" id="UP001293254"/>
    </source>
</evidence>
<accession>A0AAE1YC83</accession>
<gene>
    <name evidence="2" type="ORF">Salat_1529000</name>
</gene>
<comment type="caution">
    <text evidence="2">The sequence shown here is derived from an EMBL/GenBank/DDBJ whole genome shotgun (WGS) entry which is preliminary data.</text>
</comment>
<reference evidence="2" key="2">
    <citation type="journal article" date="2024" name="Plant">
        <title>Genomic evolution and insights into agronomic trait innovations of Sesamum species.</title>
        <authorList>
            <person name="Miao H."/>
            <person name="Wang L."/>
            <person name="Qu L."/>
            <person name="Liu H."/>
            <person name="Sun Y."/>
            <person name="Le M."/>
            <person name="Wang Q."/>
            <person name="Wei S."/>
            <person name="Zheng Y."/>
            <person name="Lin W."/>
            <person name="Duan Y."/>
            <person name="Cao H."/>
            <person name="Xiong S."/>
            <person name="Wang X."/>
            <person name="Wei L."/>
            <person name="Li C."/>
            <person name="Ma Q."/>
            <person name="Ju M."/>
            <person name="Zhao R."/>
            <person name="Li G."/>
            <person name="Mu C."/>
            <person name="Tian Q."/>
            <person name="Mei H."/>
            <person name="Zhang T."/>
            <person name="Gao T."/>
            <person name="Zhang H."/>
        </authorList>
    </citation>
    <scope>NUCLEOTIDE SEQUENCE</scope>
    <source>
        <strain evidence="2">3651</strain>
    </source>
</reference>